<dbReference type="KEGG" id="dcm:NIES806_40840"/>
<dbReference type="Proteomes" id="UP000218702">
    <property type="component" value="Chromosome"/>
</dbReference>
<dbReference type="InterPro" id="IPR006118">
    <property type="entry name" value="Recombinase_CS"/>
</dbReference>
<dbReference type="SUPFAM" id="SSF53041">
    <property type="entry name" value="Resolvase-like"/>
    <property type="match status" value="1"/>
</dbReference>
<feature type="active site" description="O-(5'-phospho-DNA)-serine intermediate" evidence="1">
    <location>
        <position position="67"/>
    </location>
</feature>
<evidence type="ECO:0000313" key="2">
    <source>
        <dbReference type="EMBL" id="BAZ87852.1"/>
    </source>
</evidence>
<dbReference type="PROSITE" id="PS00397">
    <property type="entry name" value="RECOMBINASES_1"/>
    <property type="match status" value="1"/>
</dbReference>
<dbReference type="EMBL" id="AP018316">
    <property type="protein sequence ID" value="BAZ87852.1"/>
    <property type="molecule type" value="Genomic_DNA"/>
</dbReference>
<dbReference type="InterPro" id="IPR036162">
    <property type="entry name" value="Resolvase-like_N_sf"/>
</dbReference>
<dbReference type="RefSeq" id="WP_197705471.1">
    <property type="nucleotide sequence ID" value="NZ_AP018316.1"/>
</dbReference>
<reference evidence="2 3" key="1">
    <citation type="submission" date="2017-06" db="EMBL/GenBank/DDBJ databases">
        <title>Genome sequencing of cyanobaciteial culture collection at National Institute for Environmental Studies (NIES).</title>
        <authorList>
            <person name="Hirose Y."/>
            <person name="Shimura Y."/>
            <person name="Fujisawa T."/>
            <person name="Nakamura Y."/>
            <person name="Kawachi M."/>
        </authorList>
    </citation>
    <scope>NUCLEOTIDE SEQUENCE [LARGE SCALE GENOMIC DNA]</scope>
    <source>
        <strain evidence="2 3">NIES-806</strain>
    </source>
</reference>
<gene>
    <name evidence="2" type="ORF">NIES806_40840</name>
</gene>
<sequence>MNGKIKYLTPEQVYKQFGYYPKTTAELADLGKIECIRSPGGHRRYPESAFIKTVSTDKERVLYARVSTKTQLLDLDTQIDFLSKTYPGCRVVKNKRVYEDFQPRDWSNVAQDFTIIGRDY</sequence>
<name>A0A1Z4V8I5_9CYAN</name>
<evidence type="ECO:0000256" key="1">
    <source>
        <dbReference type="PROSITE-ProRule" id="PRU10137"/>
    </source>
</evidence>
<dbReference type="GO" id="GO:0003677">
    <property type="term" value="F:DNA binding"/>
    <property type="evidence" value="ECO:0007669"/>
    <property type="project" value="InterPro"/>
</dbReference>
<protein>
    <submittedName>
        <fullName evidence="2">Resolvase domain protein</fullName>
    </submittedName>
</protein>
<dbReference type="AlphaFoldDB" id="A0A1Z4V8I5"/>
<proteinExistence type="predicted"/>
<dbReference type="GO" id="GO:0000150">
    <property type="term" value="F:DNA strand exchange activity"/>
    <property type="evidence" value="ECO:0007669"/>
    <property type="project" value="InterPro"/>
</dbReference>
<organism evidence="2 3">
    <name type="scientific">Dolichospermum compactum NIES-806</name>
    <dbReference type="NCBI Taxonomy" id="1973481"/>
    <lineage>
        <taxon>Bacteria</taxon>
        <taxon>Bacillati</taxon>
        <taxon>Cyanobacteriota</taxon>
        <taxon>Cyanophyceae</taxon>
        <taxon>Nostocales</taxon>
        <taxon>Aphanizomenonaceae</taxon>
        <taxon>Dolichospermum</taxon>
        <taxon>Dolichospermum compactum</taxon>
    </lineage>
</organism>
<keyword evidence="3" id="KW-1185">Reference proteome</keyword>
<evidence type="ECO:0000313" key="3">
    <source>
        <dbReference type="Proteomes" id="UP000218702"/>
    </source>
</evidence>
<accession>A0A1Z4V8I5</accession>